<dbReference type="InterPro" id="IPR036291">
    <property type="entry name" value="NAD(P)-bd_dom_sf"/>
</dbReference>
<evidence type="ECO:0000256" key="1">
    <source>
        <dbReference type="ARBA" id="ARBA00006484"/>
    </source>
</evidence>
<name>A0ABR3WJX2_9PEZI</name>
<dbReference type="PRINTS" id="PR00081">
    <property type="entry name" value="GDHRDH"/>
</dbReference>
<evidence type="ECO:0000256" key="2">
    <source>
        <dbReference type="ARBA" id="ARBA00022857"/>
    </source>
</evidence>
<keyword evidence="3" id="KW-0560">Oxidoreductase</keyword>
<dbReference type="PANTHER" id="PTHR24320">
    <property type="entry name" value="RETINOL DEHYDROGENASE"/>
    <property type="match status" value="1"/>
</dbReference>
<dbReference type="Gene3D" id="3.40.50.720">
    <property type="entry name" value="NAD(P)-binding Rossmann-like Domain"/>
    <property type="match status" value="1"/>
</dbReference>
<comment type="caution">
    <text evidence="4">The sequence shown here is derived from an EMBL/GenBank/DDBJ whole genome shotgun (WGS) entry which is preliminary data.</text>
</comment>
<proteinExistence type="inferred from homology"/>
<evidence type="ECO:0000256" key="3">
    <source>
        <dbReference type="ARBA" id="ARBA00023002"/>
    </source>
</evidence>
<dbReference type="InterPro" id="IPR002347">
    <property type="entry name" value="SDR_fam"/>
</dbReference>
<accession>A0ABR3WJX2</accession>
<reference evidence="4 5" key="1">
    <citation type="journal article" date="2024" name="IMA Fungus">
        <title>IMA Genome - F19 : A genome assembly and annotation guide to empower mycologists, including annotated draft genome sequences of Ceratocystis pirilliformis, Diaporthe australafricana, Fusarium ophioides, Paecilomyces lecythidis, and Sporothrix stenoceras.</title>
        <authorList>
            <person name="Aylward J."/>
            <person name="Wilson A.M."/>
            <person name="Visagie C.M."/>
            <person name="Spraker J."/>
            <person name="Barnes I."/>
            <person name="Buitendag C."/>
            <person name="Ceriani C."/>
            <person name="Del Mar Angel L."/>
            <person name="du Plessis D."/>
            <person name="Fuchs T."/>
            <person name="Gasser K."/>
            <person name="Kramer D."/>
            <person name="Li W."/>
            <person name="Munsamy K."/>
            <person name="Piso A."/>
            <person name="Price J.L."/>
            <person name="Sonnekus B."/>
            <person name="Thomas C."/>
            <person name="van der Nest A."/>
            <person name="van Dijk A."/>
            <person name="van Heerden A."/>
            <person name="van Vuuren N."/>
            <person name="Yilmaz N."/>
            <person name="Duong T.A."/>
            <person name="van der Merwe N.A."/>
            <person name="Wingfield M.J."/>
            <person name="Wingfield B.D."/>
        </authorList>
    </citation>
    <scope>NUCLEOTIDE SEQUENCE [LARGE SCALE GENOMIC DNA]</scope>
    <source>
        <strain evidence="4 5">CMW 18300</strain>
    </source>
</reference>
<evidence type="ECO:0000313" key="4">
    <source>
        <dbReference type="EMBL" id="KAL1863928.1"/>
    </source>
</evidence>
<comment type="similarity">
    <text evidence="1">Belongs to the short-chain dehydrogenases/reductases (SDR) family.</text>
</comment>
<sequence length="323" mass="34767">MGISSSKSVSFDPRTDIPPLSGKTILVTGGNAGLGKQSIIELARHQPSEIWLTARDTQKGKAARRDVLSQVPGAVIRVLELDLSSLDSVKNAAQAVLSSASRLDILLLNAGLGGSPPGLTKDGYEIYFGTNHLGHALLTKLLMPLLLQTAELQQAEKEGRDNIHVTKSPDVRVVVLTSIMMSWAPPGGIQFDKLNSPHSETATSFTPYGQSKLANTLFARYLARDYPQLTVAAVHPGVVKTGIADKTAQHNTWARFLLPAASPFMLTVEEGVKNQLWACTSKDVISGEFYTPVGVLGNATKLASDDELAERLREWTAAELEKC</sequence>
<keyword evidence="2" id="KW-0521">NADP</keyword>
<organism evidence="4 5">
    <name type="scientific">Diaporthe australafricana</name>
    <dbReference type="NCBI Taxonomy" id="127596"/>
    <lineage>
        <taxon>Eukaryota</taxon>
        <taxon>Fungi</taxon>
        <taxon>Dikarya</taxon>
        <taxon>Ascomycota</taxon>
        <taxon>Pezizomycotina</taxon>
        <taxon>Sordariomycetes</taxon>
        <taxon>Sordariomycetidae</taxon>
        <taxon>Diaporthales</taxon>
        <taxon>Diaporthaceae</taxon>
        <taxon>Diaporthe</taxon>
    </lineage>
</organism>
<dbReference type="SUPFAM" id="SSF51735">
    <property type="entry name" value="NAD(P)-binding Rossmann-fold domains"/>
    <property type="match status" value="1"/>
</dbReference>
<dbReference type="PANTHER" id="PTHR24320:SF282">
    <property type="entry name" value="WW DOMAIN-CONTAINING OXIDOREDUCTASE"/>
    <property type="match status" value="1"/>
</dbReference>
<dbReference type="Pfam" id="PF00106">
    <property type="entry name" value="adh_short"/>
    <property type="match status" value="1"/>
</dbReference>
<evidence type="ECO:0000313" key="5">
    <source>
        <dbReference type="Proteomes" id="UP001583177"/>
    </source>
</evidence>
<protein>
    <submittedName>
        <fullName evidence="4">Uncharacterized protein</fullName>
    </submittedName>
</protein>
<gene>
    <name evidence="4" type="ORF">Daus18300_008077</name>
</gene>
<dbReference type="EMBL" id="JAWRVE010000073">
    <property type="protein sequence ID" value="KAL1863928.1"/>
    <property type="molecule type" value="Genomic_DNA"/>
</dbReference>
<keyword evidence="5" id="KW-1185">Reference proteome</keyword>
<dbReference type="Proteomes" id="UP001583177">
    <property type="component" value="Unassembled WGS sequence"/>
</dbReference>